<proteinExistence type="inferred from homology"/>
<dbReference type="AlphaFoldDB" id="A0A2T0FGB2"/>
<feature type="region of interest" description="Disordered" evidence="10">
    <location>
        <begin position="48"/>
        <end position="74"/>
    </location>
</feature>
<evidence type="ECO:0000256" key="4">
    <source>
        <dbReference type="ARBA" id="ARBA00012180"/>
    </source>
</evidence>
<dbReference type="Pfam" id="PF00075">
    <property type="entry name" value="RNase_H"/>
    <property type="match status" value="1"/>
</dbReference>
<dbReference type="Pfam" id="PF01693">
    <property type="entry name" value="Cauli_VI"/>
    <property type="match status" value="1"/>
</dbReference>
<feature type="domain" description="RNase H type-1" evidence="11">
    <location>
        <begin position="90"/>
        <end position="241"/>
    </location>
</feature>
<keyword evidence="8" id="KW-0378">Hydrolase</keyword>
<dbReference type="InterPro" id="IPR037056">
    <property type="entry name" value="RNase_H1_N_sf"/>
</dbReference>
<comment type="cofactor">
    <cofactor evidence="2">
        <name>Mg(2+)</name>
        <dbReference type="ChEBI" id="CHEBI:18420"/>
    </cofactor>
</comment>
<dbReference type="SUPFAM" id="SSF55658">
    <property type="entry name" value="L9 N-domain-like"/>
    <property type="match status" value="1"/>
</dbReference>
<gene>
    <name evidence="12" type="ORF">B9G98_01646</name>
</gene>
<evidence type="ECO:0000256" key="9">
    <source>
        <dbReference type="ARBA" id="ARBA00022842"/>
    </source>
</evidence>
<dbReference type="CDD" id="cd09280">
    <property type="entry name" value="RNase_HI_eukaryote_like"/>
    <property type="match status" value="1"/>
</dbReference>
<dbReference type="FunFam" id="3.40.970.10:FF:000001">
    <property type="entry name" value="Ribonuclease H1"/>
    <property type="match status" value="1"/>
</dbReference>
<comment type="catalytic activity">
    <reaction evidence="1">
        <text>Endonucleolytic cleavage to 5'-phosphomonoester.</text>
        <dbReference type="EC" id="3.1.26.4"/>
    </reaction>
</comment>
<dbReference type="InterPro" id="IPR017067">
    <property type="entry name" value="RNase_H1_euk"/>
</dbReference>
<evidence type="ECO:0000259" key="11">
    <source>
        <dbReference type="PROSITE" id="PS50879"/>
    </source>
</evidence>
<accession>A0A2T0FGB2</accession>
<dbReference type="PIRSF" id="PIRSF036852">
    <property type="entry name" value="Ribonuclease_H1_euk"/>
    <property type="match status" value="1"/>
</dbReference>
<dbReference type="PANTHER" id="PTHR10642">
    <property type="entry name" value="RIBONUCLEASE H1"/>
    <property type="match status" value="1"/>
</dbReference>
<organism evidence="12 13">
    <name type="scientific">Wickerhamiella sorbophila</name>
    <dbReference type="NCBI Taxonomy" id="45607"/>
    <lineage>
        <taxon>Eukaryota</taxon>
        <taxon>Fungi</taxon>
        <taxon>Dikarya</taxon>
        <taxon>Ascomycota</taxon>
        <taxon>Saccharomycotina</taxon>
        <taxon>Dipodascomycetes</taxon>
        <taxon>Dipodascales</taxon>
        <taxon>Trichomonascaceae</taxon>
        <taxon>Wickerhamiella</taxon>
    </lineage>
</organism>
<keyword evidence="5" id="KW-0540">Nuclease</keyword>
<dbReference type="GeneID" id="36515395"/>
<evidence type="ECO:0000256" key="8">
    <source>
        <dbReference type="ARBA" id="ARBA00022801"/>
    </source>
</evidence>
<dbReference type="InterPro" id="IPR009027">
    <property type="entry name" value="Ribosomal_bL9/RNase_H1_N"/>
</dbReference>
<feature type="compositionally biased region" description="Low complexity" evidence="10">
    <location>
        <begin position="49"/>
        <end position="74"/>
    </location>
</feature>
<keyword evidence="9" id="KW-0460">Magnesium</keyword>
<dbReference type="STRING" id="45607.A0A2T0FGB2"/>
<dbReference type="Gene3D" id="3.40.970.10">
    <property type="entry name" value="Ribonuclease H1, N-terminal domain"/>
    <property type="match status" value="1"/>
</dbReference>
<sequence>MPKKVYAVKSGRRTGIFNTWDEAKAQVNGYSGAQFKSFSDAESASNYMKASKPSSTPYSSASCKSRNTSSIENSSDIYSSKSFDLPGLIGKPKLEIYVDGSSLKNGRAGAKAGWGMYFGDEDSRNSSGPVTGEQTNNRAELTALKRALDHVNDKDKTYVIHTDSQYTLSAINTWGEWWEKNDWKLSSTGKQVKNQDLIKDIRTTLKALHSEGYDVELSKVKGHSDIHGNEQADLLAREGARRS</sequence>
<name>A0A2T0FGB2_9ASCO</name>
<dbReference type="SUPFAM" id="SSF53098">
    <property type="entry name" value="Ribonuclease H-like"/>
    <property type="match status" value="1"/>
</dbReference>
<evidence type="ECO:0000256" key="10">
    <source>
        <dbReference type="SAM" id="MobiDB-lite"/>
    </source>
</evidence>
<dbReference type="OrthoDB" id="407198at2759"/>
<dbReference type="Proteomes" id="UP000238350">
    <property type="component" value="Unassembled WGS sequence"/>
</dbReference>
<keyword evidence="7" id="KW-0255">Endonuclease</keyword>
<evidence type="ECO:0000256" key="3">
    <source>
        <dbReference type="ARBA" id="ARBA00005300"/>
    </source>
</evidence>
<dbReference type="RefSeq" id="XP_024663972.1">
    <property type="nucleotide sequence ID" value="XM_024808204.1"/>
</dbReference>
<dbReference type="InterPro" id="IPR012337">
    <property type="entry name" value="RNaseH-like_sf"/>
</dbReference>
<dbReference type="PROSITE" id="PS50879">
    <property type="entry name" value="RNASE_H_1"/>
    <property type="match status" value="1"/>
</dbReference>
<dbReference type="InterPro" id="IPR011320">
    <property type="entry name" value="RNase_H1_N"/>
</dbReference>
<protein>
    <recommendedName>
        <fullName evidence="4">ribonuclease H</fullName>
        <ecNumber evidence="4">3.1.26.4</ecNumber>
    </recommendedName>
</protein>
<evidence type="ECO:0000256" key="1">
    <source>
        <dbReference type="ARBA" id="ARBA00000077"/>
    </source>
</evidence>
<dbReference type="GO" id="GO:0003676">
    <property type="term" value="F:nucleic acid binding"/>
    <property type="evidence" value="ECO:0007669"/>
    <property type="project" value="InterPro"/>
</dbReference>
<dbReference type="EC" id="3.1.26.4" evidence="4"/>
<reference evidence="12 13" key="1">
    <citation type="submission" date="2017-04" db="EMBL/GenBank/DDBJ databases">
        <title>Genome sequencing of [Candida] sorbophila.</title>
        <authorList>
            <person name="Ahn J.O."/>
        </authorList>
    </citation>
    <scope>NUCLEOTIDE SEQUENCE [LARGE SCALE GENOMIC DNA]</scope>
    <source>
        <strain evidence="12 13">DS02</strain>
    </source>
</reference>
<dbReference type="GO" id="GO:0000287">
    <property type="term" value="F:magnesium ion binding"/>
    <property type="evidence" value="ECO:0007669"/>
    <property type="project" value="InterPro"/>
</dbReference>
<dbReference type="PANTHER" id="PTHR10642:SF26">
    <property type="entry name" value="RIBONUCLEASE H1"/>
    <property type="match status" value="1"/>
</dbReference>
<evidence type="ECO:0000313" key="13">
    <source>
        <dbReference type="Proteomes" id="UP000238350"/>
    </source>
</evidence>
<evidence type="ECO:0000256" key="7">
    <source>
        <dbReference type="ARBA" id="ARBA00022759"/>
    </source>
</evidence>
<evidence type="ECO:0000313" key="12">
    <source>
        <dbReference type="EMBL" id="PRT54026.1"/>
    </source>
</evidence>
<dbReference type="Gene3D" id="3.30.420.10">
    <property type="entry name" value="Ribonuclease H-like superfamily/Ribonuclease H"/>
    <property type="match status" value="1"/>
</dbReference>
<keyword evidence="13" id="KW-1185">Reference proteome</keyword>
<comment type="similarity">
    <text evidence="3">Belongs to the RNase H family.</text>
</comment>
<evidence type="ECO:0000256" key="6">
    <source>
        <dbReference type="ARBA" id="ARBA00022723"/>
    </source>
</evidence>
<dbReference type="InterPro" id="IPR002156">
    <property type="entry name" value="RNaseH_domain"/>
</dbReference>
<dbReference type="InterPro" id="IPR050092">
    <property type="entry name" value="RNase_H"/>
</dbReference>
<evidence type="ECO:0000256" key="5">
    <source>
        <dbReference type="ARBA" id="ARBA00022722"/>
    </source>
</evidence>
<dbReference type="EMBL" id="NDIQ01000001">
    <property type="protein sequence ID" value="PRT54026.1"/>
    <property type="molecule type" value="Genomic_DNA"/>
</dbReference>
<dbReference type="GO" id="GO:0043137">
    <property type="term" value="P:DNA replication, removal of RNA primer"/>
    <property type="evidence" value="ECO:0007669"/>
    <property type="project" value="TreeGrafter"/>
</dbReference>
<keyword evidence="6" id="KW-0479">Metal-binding</keyword>
<dbReference type="InterPro" id="IPR036397">
    <property type="entry name" value="RNaseH_sf"/>
</dbReference>
<evidence type="ECO:0000256" key="2">
    <source>
        <dbReference type="ARBA" id="ARBA00001946"/>
    </source>
</evidence>
<dbReference type="GO" id="GO:0004523">
    <property type="term" value="F:RNA-DNA hybrid ribonuclease activity"/>
    <property type="evidence" value="ECO:0007669"/>
    <property type="project" value="UniProtKB-EC"/>
</dbReference>
<comment type="caution">
    <text evidence="12">The sequence shown here is derived from an EMBL/GenBank/DDBJ whole genome shotgun (WGS) entry which is preliminary data.</text>
</comment>